<feature type="region of interest" description="Disordered" evidence="5">
    <location>
        <begin position="464"/>
        <end position="499"/>
    </location>
</feature>
<dbReference type="InterPro" id="IPR011020">
    <property type="entry name" value="HTTM-like"/>
</dbReference>
<feature type="region of interest" description="Disordered" evidence="5">
    <location>
        <begin position="1"/>
        <end position="90"/>
    </location>
</feature>
<evidence type="ECO:0000256" key="6">
    <source>
        <dbReference type="SAM" id="Phobius"/>
    </source>
</evidence>
<evidence type="ECO:0000256" key="3">
    <source>
        <dbReference type="ARBA" id="ARBA00022989"/>
    </source>
</evidence>
<feature type="transmembrane region" description="Helical" evidence="6">
    <location>
        <begin position="191"/>
        <end position="208"/>
    </location>
</feature>
<dbReference type="InterPro" id="IPR052964">
    <property type="entry name" value="Sporulation_signal_mat"/>
</dbReference>
<feature type="transmembrane region" description="Helical" evidence="6">
    <location>
        <begin position="323"/>
        <end position="345"/>
    </location>
</feature>
<feature type="transmembrane region" description="Helical" evidence="6">
    <location>
        <begin position="434"/>
        <end position="453"/>
    </location>
</feature>
<feature type="transmembrane region" description="Helical" evidence="6">
    <location>
        <begin position="102"/>
        <end position="123"/>
    </location>
</feature>
<reference evidence="9" key="1">
    <citation type="journal article" date="2019" name="Int. J. Syst. Evol. Microbiol.">
        <title>The Global Catalogue of Microorganisms (GCM) 10K type strain sequencing project: providing services to taxonomists for standard genome sequencing and annotation.</title>
        <authorList>
            <consortium name="The Broad Institute Genomics Platform"/>
            <consortium name="The Broad Institute Genome Sequencing Center for Infectious Disease"/>
            <person name="Wu L."/>
            <person name="Ma J."/>
        </authorList>
    </citation>
    <scope>NUCLEOTIDE SEQUENCE [LARGE SCALE GENOMIC DNA]</scope>
    <source>
        <strain evidence="9">CGMCC 4.7357</strain>
    </source>
</reference>
<proteinExistence type="predicted"/>
<dbReference type="PANTHER" id="PTHR39535">
    <property type="entry name" value="SPORULATION-DELAYING PROTEIN SDPB"/>
    <property type="match status" value="1"/>
</dbReference>
<dbReference type="EMBL" id="JBHSFH010000007">
    <property type="protein sequence ID" value="MFC4495688.1"/>
    <property type="molecule type" value="Genomic_DNA"/>
</dbReference>
<evidence type="ECO:0000256" key="2">
    <source>
        <dbReference type="ARBA" id="ARBA00022692"/>
    </source>
</evidence>
<feature type="transmembrane region" description="Helical" evidence="6">
    <location>
        <begin position="410"/>
        <end position="428"/>
    </location>
</feature>
<evidence type="ECO:0000259" key="7">
    <source>
        <dbReference type="SMART" id="SM00752"/>
    </source>
</evidence>
<dbReference type="PANTHER" id="PTHR39535:SF2">
    <property type="entry name" value="HTTM DOMAIN-CONTAINING PROTEIN"/>
    <property type="match status" value="1"/>
</dbReference>
<dbReference type="SMART" id="SM00752">
    <property type="entry name" value="HTTM"/>
    <property type="match status" value="1"/>
</dbReference>
<feature type="transmembrane region" description="Helical" evidence="6">
    <location>
        <begin position="376"/>
        <end position="403"/>
    </location>
</feature>
<evidence type="ECO:0000256" key="5">
    <source>
        <dbReference type="SAM" id="MobiDB-lite"/>
    </source>
</evidence>
<comment type="subcellular location">
    <subcellularLocation>
        <location evidence="1">Endomembrane system</location>
        <topology evidence="1">Multi-pass membrane protein</topology>
    </subcellularLocation>
</comment>
<feature type="transmembrane region" description="Helical" evidence="6">
    <location>
        <begin position="164"/>
        <end position="184"/>
    </location>
</feature>
<evidence type="ECO:0000256" key="1">
    <source>
        <dbReference type="ARBA" id="ARBA00004127"/>
    </source>
</evidence>
<organism evidence="8 9">
    <name type="scientific">Streptomyces ovatisporus</name>
    <dbReference type="NCBI Taxonomy" id="1128682"/>
    <lineage>
        <taxon>Bacteria</taxon>
        <taxon>Bacillati</taxon>
        <taxon>Actinomycetota</taxon>
        <taxon>Actinomycetes</taxon>
        <taxon>Kitasatosporales</taxon>
        <taxon>Streptomycetaceae</taxon>
        <taxon>Streptomyces</taxon>
    </lineage>
</organism>
<feature type="compositionally biased region" description="Basic and acidic residues" evidence="5">
    <location>
        <begin position="22"/>
        <end position="39"/>
    </location>
</feature>
<keyword evidence="4 6" id="KW-0472">Membrane</keyword>
<keyword evidence="9" id="KW-1185">Reference proteome</keyword>
<feature type="domain" description="HTTM-like" evidence="7">
    <location>
        <begin position="99"/>
        <end position="447"/>
    </location>
</feature>
<protein>
    <submittedName>
        <fullName evidence="8">HTTM domain-containing protein</fullName>
    </submittedName>
</protein>
<dbReference type="Proteomes" id="UP001595997">
    <property type="component" value="Unassembled WGS sequence"/>
</dbReference>
<comment type="caution">
    <text evidence="8">The sequence shown here is derived from an EMBL/GenBank/DDBJ whole genome shotgun (WGS) entry which is preliminary data.</text>
</comment>
<feature type="compositionally biased region" description="Polar residues" evidence="5">
    <location>
        <begin position="487"/>
        <end position="499"/>
    </location>
</feature>
<feature type="compositionally biased region" description="Low complexity" evidence="5">
    <location>
        <begin position="476"/>
        <end position="486"/>
    </location>
</feature>
<evidence type="ECO:0000313" key="8">
    <source>
        <dbReference type="EMBL" id="MFC4495688.1"/>
    </source>
</evidence>
<evidence type="ECO:0000313" key="9">
    <source>
        <dbReference type="Proteomes" id="UP001595997"/>
    </source>
</evidence>
<evidence type="ECO:0000256" key="4">
    <source>
        <dbReference type="ARBA" id="ARBA00023136"/>
    </source>
</evidence>
<keyword evidence="2 6" id="KW-0812">Transmembrane</keyword>
<name>A0ABV9ABE5_9ACTN</name>
<keyword evidence="3 6" id="KW-1133">Transmembrane helix</keyword>
<dbReference type="RefSeq" id="WP_386448899.1">
    <property type="nucleotide sequence ID" value="NZ_JBHSFH010000007.1"/>
</dbReference>
<gene>
    <name evidence="8" type="ORF">ACFPA8_16290</name>
</gene>
<feature type="transmembrane region" description="Helical" evidence="6">
    <location>
        <begin position="284"/>
        <end position="303"/>
    </location>
</feature>
<accession>A0ABV9ABE5</accession>
<sequence length="499" mass="53391">MSEQYGPQGERGARPAWAADPGGRRTSPEPHGAEGRQHSDAAPASYVNAGPADYAEAPHGGNVPHGETVPSGETVPPREAHGAPPPDSAFARGVARITGGALAPYQTAVVRIGFAATWLFFLLRELPHRHELYGPDGPWGWNLADKLIESNHAFTVLLWTDSTAWFEFVYVLAVLSSVALLVGWRSRTASVLFMVGVLSLQNRSVFMGDGGDNVIHLMAMYLVLTRCGQVWSLDARRLRRRGGGHDGAAGPDGPAEQSDAVGVALWAVFGAVMVAATALGGLSIGWGLFFWALWASQAVWRVVGRYSPHSEARAVCDMLANLVHNAALLVIVIEVCLIYSTAGWYKIQGSRWQDGTAVYYPMNLDYFSPWPELNSVLAGSGLLMLLITYGTVAVQVAFPFALFNRRVKNVLLAAMITEHISIAVLLGLPFFSMAMVAADAVFLPTVALLWLGARSSAGWQRVRSRLGSGGSGTDGSGAADDGGPSSVPRQRTGRNMSVR</sequence>